<dbReference type="Gene3D" id="2.120.10.80">
    <property type="entry name" value="Kelch-type beta propeller"/>
    <property type="match status" value="1"/>
</dbReference>
<protein>
    <recommendedName>
        <fullName evidence="2">F-box domain-containing protein</fullName>
    </recommendedName>
</protein>
<dbReference type="EMBL" id="GL348716">
    <property type="protein sequence ID" value="EFH54825.1"/>
    <property type="molecule type" value="Genomic_DNA"/>
</dbReference>
<organism evidence="4">
    <name type="scientific">Arabidopsis lyrata subsp. lyrata</name>
    <name type="common">Lyre-leaved rock-cress</name>
    <dbReference type="NCBI Taxonomy" id="81972"/>
    <lineage>
        <taxon>Eukaryota</taxon>
        <taxon>Viridiplantae</taxon>
        <taxon>Streptophyta</taxon>
        <taxon>Embryophyta</taxon>
        <taxon>Tracheophyta</taxon>
        <taxon>Spermatophyta</taxon>
        <taxon>Magnoliopsida</taxon>
        <taxon>eudicotyledons</taxon>
        <taxon>Gunneridae</taxon>
        <taxon>Pentapetalae</taxon>
        <taxon>rosids</taxon>
        <taxon>malvids</taxon>
        <taxon>Brassicales</taxon>
        <taxon>Brassicaceae</taxon>
        <taxon>Camelineae</taxon>
        <taxon>Arabidopsis</taxon>
    </lineage>
</organism>
<dbReference type="HOGENOM" id="CLU_032521_1_2_1"/>
<keyword evidence="4" id="KW-1185">Reference proteome</keyword>
<proteinExistence type="predicted"/>
<evidence type="ECO:0000313" key="3">
    <source>
        <dbReference type="EMBL" id="EFH54825.1"/>
    </source>
</evidence>
<dbReference type="PANTHER" id="PTHR24414:SF65">
    <property type="entry name" value="F-BOX DOMAIN-CONTAINING PROTEIN"/>
    <property type="match status" value="1"/>
</dbReference>
<gene>
    <name evidence="3" type="ORF">ARALYDRAFT_900595</name>
</gene>
<dbReference type="OrthoDB" id="45365at2759"/>
<dbReference type="InterPro" id="IPR050354">
    <property type="entry name" value="F-box/kelch-repeat_ARATH"/>
</dbReference>
<dbReference type="InterPro" id="IPR001810">
    <property type="entry name" value="F-box_dom"/>
</dbReference>
<evidence type="ECO:0000256" key="1">
    <source>
        <dbReference type="SAM" id="MobiDB-lite"/>
    </source>
</evidence>
<accession>D7LBX4</accession>
<dbReference type="SUPFAM" id="SSF117281">
    <property type="entry name" value="Kelch motif"/>
    <property type="match status" value="1"/>
</dbReference>
<dbReference type="InterPro" id="IPR057499">
    <property type="entry name" value="Kelch_FKB95"/>
</dbReference>
<dbReference type="Pfam" id="PF25210">
    <property type="entry name" value="Kelch_FKB95"/>
    <property type="match status" value="1"/>
</dbReference>
<feature type="compositionally biased region" description="Basic and acidic residues" evidence="1">
    <location>
        <begin position="19"/>
        <end position="37"/>
    </location>
</feature>
<dbReference type="AlphaFoldDB" id="D7LBX4"/>
<evidence type="ECO:0000313" key="4">
    <source>
        <dbReference type="Proteomes" id="UP000008694"/>
    </source>
</evidence>
<dbReference type="KEGG" id="aly:9314633"/>
<dbReference type="Gramene" id="scaffold_400096.1">
    <property type="protein sequence ID" value="scaffold_400096.1"/>
    <property type="gene ID" value="scaffold_400096.1"/>
</dbReference>
<feature type="region of interest" description="Disordered" evidence="1">
    <location>
        <begin position="1"/>
        <end position="38"/>
    </location>
</feature>
<sequence>MAVIAETSSDDGGSNGGDQNKKPKEVEKKPKEEENRNKKLKEKLSFSLPIPDDLTLSCFALVPRCHYQALSLVSSNFRDIIWSRDLYVKRSDLGRTESVLYAYIRLFPLEKPSWYILHREPYRNLRNTVPSRLTLIDSLPPMPLGAAVVTIGSDIYVIGGQICGRPSAAMTLMDCKSHKYRLLPSMRMSRFRAGAGVVDGKIYVIGGCMVQLFYWVEVFDIKKQTWSGLGFPLLPKVETEYLTYEVMGKKIYLRGKISAYVFDPETLVLDHALLLGIHFPTAWHESSCVIDDMLFCMNPQLLLRKYGLLGSQQGLVGLEGLPDHPILVYYPKRYVNRMRYLKGLQGFPANMYLKECKLANFGGNLVVLGTNQSRFNKCKGKKEVWCVEISLERRGIDDIWGKVVDWSKVESVAVVLTQFNCSPSIELCRTVTFVSLASRLS</sequence>
<dbReference type="Proteomes" id="UP000008694">
    <property type="component" value="Unassembled WGS sequence"/>
</dbReference>
<dbReference type="SMART" id="SM00256">
    <property type="entry name" value="FBOX"/>
    <property type="match status" value="1"/>
</dbReference>
<dbReference type="InterPro" id="IPR006652">
    <property type="entry name" value="Kelch_1"/>
</dbReference>
<dbReference type="CDD" id="cd22152">
    <property type="entry name" value="F-box_AtAFR-like"/>
    <property type="match status" value="1"/>
</dbReference>
<dbReference type="SMART" id="SM00612">
    <property type="entry name" value="Kelch"/>
    <property type="match status" value="1"/>
</dbReference>
<dbReference type="Pfam" id="PF00646">
    <property type="entry name" value="F-box"/>
    <property type="match status" value="1"/>
</dbReference>
<dbReference type="InterPro" id="IPR015915">
    <property type="entry name" value="Kelch-typ_b-propeller"/>
</dbReference>
<dbReference type="PANTHER" id="PTHR24414">
    <property type="entry name" value="F-BOX/KELCH-REPEAT PROTEIN SKIP4"/>
    <property type="match status" value="1"/>
</dbReference>
<name>D7LBX4_ARALL</name>
<dbReference type="eggNOG" id="KOG1072">
    <property type="taxonomic scope" value="Eukaryota"/>
</dbReference>
<evidence type="ECO:0000259" key="2">
    <source>
        <dbReference type="SMART" id="SM00256"/>
    </source>
</evidence>
<feature type="domain" description="F-box" evidence="2">
    <location>
        <begin position="50"/>
        <end position="90"/>
    </location>
</feature>
<reference evidence="4" key="1">
    <citation type="journal article" date="2011" name="Nat. Genet.">
        <title>The Arabidopsis lyrata genome sequence and the basis of rapid genome size change.</title>
        <authorList>
            <person name="Hu T.T."/>
            <person name="Pattyn P."/>
            <person name="Bakker E.G."/>
            <person name="Cao J."/>
            <person name="Cheng J.-F."/>
            <person name="Clark R.M."/>
            <person name="Fahlgren N."/>
            <person name="Fawcett J.A."/>
            <person name="Grimwood J."/>
            <person name="Gundlach H."/>
            <person name="Haberer G."/>
            <person name="Hollister J.D."/>
            <person name="Ossowski S."/>
            <person name="Ottilar R.P."/>
            <person name="Salamov A.A."/>
            <person name="Schneeberger K."/>
            <person name="Spannagl M."/>
            <person name="Wang X."/>
            <person name="Yang L."/>
            <person name="Nasrallah M.E."/>
            <person name="Bergelson J."/>
            <person name="Carrington J.C."/>
            <person name="Gaut B.S."/>
            <person name="Schmutz J."/>
            <person name="Mayer K.F.X."/>
            <person name="Van de Peer Y."/>
            <person name="Grigoriev I.V."/>
            <person name="Nordborg M."/>
            <person name="Weigel D."/>
            <person name="Guo Y.-L."/>
        </authorList>
    </citation>
    <scope>NUCLEOTIDE SEQUENCE [LARGE SCALE GENOMIC DNA]</scope>
    <source>
        <strain evidence="4">cv. MN47</strain>
    </source>
</reference>